<dbReference type="Pfam" id="PF02687">
    <property type="entry name" value="FtsX"/>
    <property type="match status" value="1"/>
</dbReference>
<keyword evidence="3" id="KW-1003">Cell membrane</keyword>
<evidence type="ECO:0000256" key="7">
    <source>
        <dbReference type="SAM" id="Phobius"/>
    </source>
</evidence>
<evidence type="ECO:0000313" key="11">
    <source>
        <dbReference type="Proteomes" id="UP000002875"/>
    </source>
</evidence>
<keyword evidence="11" id="KW-1185">Reference proteome</keyword>
<evidence type="ECO:0000313" key="10">
    <source>
        <dbReference type="EMBL" id="AFK04895.1"/>
    </source>
</evidence>
<feature type="transmembrane region" description="Helical" evidence="7">
    <location>
        <begin position="20"/>
        <end position="46"/>
    </location>
</feature>
<evidence type="ECO:0000256" key="6">
    <source>
        <dbReference type="ARBA" id="ARBA00023136"/>
    </source>
</evidence>
<dbReference type="PANTHER" id="PTHR30489:SF0">
    <property type="entry name" value="LIPOPROTEIN-RELEASING SYSTEM TRANSMEMBRANE PROTEIN LOLE"/>
    <property type="match status" value="1"/>
</dbReference>
<keyword evidence="5 7" id="KW-1133">Transmembrane helix</keyword>
<dbReference type="InterPro" id="IPR051447">
    <property type="entry name" value="Lipoprotein-release_system"/>
</dbReference>
<dbReference type="PANTHER" id="PTHR30489">
    <property type="entry name" value="LIPOPROTEIN-RELEASING SYSTEM TRANSMEMBRANE PROTEIN LOLE"/>
    <property type="match status" value="1"/>
</dbReference>
<keyword evidence="4 7" id="KW-0812">Transmembrane</keyword>
<feature type="domain" description="MacB-like periplasmic core" evidence="9">
    <location>
        <begin position="25"/>
        <end position="246"/>
    </location>
</feature>
<feature type="transmembrane region" description="Helical" evidence="7">
    <location>
        <begin position="273"/>
        <end position="299"/>
    </location>
</feature>
<gene>
    <name evidence="10" type="ordered locus">Emtol_3769</name>
</gene>
<feature type="transmembrane region" description="Helical" evidence="7">
    <location>
        <begin position="327"/>
        <end position="347"/>
    </location>
</feature>
<feature type="transmembrane region" description="Helical" evidence="7">
    <location>
        <begin position="375"/>
        <end position="394"/>
    </location>
</feature>
<keyword evidence="6 7" id="KW-0472">Membrane</keyword>
<sequence>MNLSFLIAKRYFFSKKKKSFINFISIISMLGIGIGTMALVIVLSVFNGLEDLNRRIFKSFDPDLRILPMVGKSFILDEKQLNLIKSLNGIDYVTEVIQDNALVKYENSQMVVTLKGVDDGFQKHSPLRKSLVEGNFILQKDSVDYAFIGGNVYGALNISLQNIIEPLEIWYPRNRKSVSLNPDDNINRYTINISGVYSLEQFHDDYVYVPLSVAQQLTEYGNKRSSLEIQVKQGFEIPEIQKKIKKILGENFLVQNQDEQNASLFRAIKIEKLFIFIALLFIIGIASFNIFFSLTMLVIDKQQDIKTLFAMGADESMVKRIFFSEGAIVSFIGAIVGLILGGLICFLQENFGIIKMGMESSIVDAYPVKMQLSDFILTSISIIIITLIASYLPAQRAAKN</sequence>
<proteinExistence type="inferred from homology"/>
<dbReference type="EMBL" id="CP002961">
    <property type="protein sequence ID" value="AFK04895.1"/>
    <property type="molecule type" value="Genomic_DNA"/>
</dbReference>
<evidence type="ECO:0008006" key="12">
    <source>
        <dbReference type="Google" id="ProtNLM"/>
    </source>
</evidence>
<evidence type="ECO:0000256" key="3">
    <source>
        <dbReference type="ARBA" id="ARBA00022475"/>
    </source>
</evidence>
<organism evidence="10 11">
    <name type="scientific">Emticicia oligotrophica (strain DSM 17448 / CIP 109782 / MTCC 6937 / GPTSA100-15)</name>
    <dbReference type="NCBI Taxonomy" id="929562"/>
    <lineage>
        <taxon>Bacteria</taxon>
        <taxon>Pseudomonadati</taxon>
        <taxon>Bacteroidota</taxon>
        <taxon>Cytophagia</taxon>
        <taxon>Cytophagales</taxon>
        <taxon>Leadbetterellaceae</taxon>
        <taxon>Emticicia</taxon>
    </lineage>
</organism>
<evidence type="ECO:0000256" key="1">
    <source>
        <dbReference type="ARBA" id="ARBA00004651"/>
    </source>
</evidence>
<dbReference type="InterPro" id="IPR003838">
    <property type="entry name" value="ABC3_permease_C"/>
</dbReference>
<evidence type="ECO:0000256" key="5">
    <source>
        <dbReference type="ARBA" id="ARBA00022989"/>
    </source>
</evidence>
<comment type="subcellular location">
    <subcellularLocation>
        <location evidence="1">Cell membrane</location>
        <topology evidence="1">Multi-pass membrane protein</topology>
    </subcellularLocation>
</comment>
<dbReference type="Proteomes" id="UP000002875">
    <property type="component" value="Chromosome"/>
</dbReference>
<evidence type="ECO:0000259" key="8">
    <source>
        <dbReference type="Pfam" id="PF02687"/>
    </source>
</evidence>
<dbReference type="InterPro" id="IPR025857">
    <property type="entry name" value="MacB_PCD"/>
</dbReference>
<comment type="similarity">
    <text evidence="2">Belongs to the ABC-4 integral membrane protein family. LolC/E subfamily.</text>
</comment>
<evidence type="ECO:0000256" key="2">
    <source>
        <dbReference type="ARBA" id="ARBA00005236"/>
    </source>
</evidence>
<reference evidence="10 11" key="1">
    <citation type="submission" date="2011-07" db="EMBL/GenBank/DDBJ databases">
        <title>The complete genome of chromosome of Emticicia oligotrophica DSM 17448.</title>
        <authorList>
            <consortium name="US DOE Joint Genome Institute (JGI-PGF)"/>
            <person name="Lucas S."/>
            <person name="Han J."/>
            <person name="Lapidus A."/>
            <person name="Bruce D."/>
            <person name="Goodwin L."/>
            <person name="Pitluck S."/>
            <person name="Peters L."/>
            <person name="Kyrpides N."/>
            <person name="Mavromatis K."/>
            <person name="Ivanova N."/>
            <person name="Ovchinnikova G."/>
            <person name="Teshima H."/>
            <person name="Detter J.C."/>
            <person name="Tapia R."/>
            <person name="Han C."/>
            <person name="Land M."/>
            <person name="Hauser L."/>
            <person name="Markowitz V."/>
            <person name="Cheng J.-F."/>
            <person name="Hugenholtz P."/>
            <person name="Woyke T."/>
            <person name="Wu D."/>
            <person name="Tindall B."/>
            <person name="Pomrenke H."/>
            <person name="Brambilla E."/>
            <person name="Klenk H.-P."/>
            <person name="Eisen J.A."/>
        </authorList>
    </citation>
    <scope>NUCLEOTIDE SEQUENCE [LARGE SCALE GENOMIC DNA]</scope>
    <source>
        <strain evidence="10 11">DSM 17448</strain>
    </source>
</reference>
<protein>
    <recommendedName>
        <fullName evidence="12">ABC transporter permease</fullName>
    </recommendedName>
</protein>
<feature type="domain" description="ABC3 transporter permease C-terminal" evidence="8">
    <location>
        <begin position="277"/>
        <end position="399"/>
    </location>
</feature>
<evidence type="ECO:0000256" key="4">
    <source>
        <dbReference type="ARBA" id="ARBA00022692"/>
    </source>
</evidence>
<accession>A0ABM5N678</accession>
<name>A0ABM5N678_EMTOG</name>
<evidence type="ECO:0000259" key="9">
    <source>
        <dbReference type="Pfam" id="PF12704"/>
    </source>
</evidence>
<dbReference type="Pfam" id="PF12704">
    <property type="entry name" value="MacB_PCD"/>
    <property type="match status" value="1"/>
</dbReference>